<keyword evidence="8" id="KW-1185">Reference proteome</keyword>
<dbReference type="PANTHER" id="PTHR23503">
    <property type="entry name" value="SOLUTE CARRIER FAMILY 2"/>
    <property type="match status" value="1"/>
</dbReference>
<feature type="non-terminal residue" evidence="7">
    <location>
        <position position="480"/>
    </location>
</feature>
<sequence length="480" mass="52630">MEKDLEQPLACDPDADMVRNESEQSLLGTGSRLRLFFLMCVLTSIANFPSAFTHTSVNNAVHEFNDYLNESFTGRELPLENHHISLIRSTINCVWYVGQVGGALASPIICDRYGRKAAFVLSSFFVTIGAALQFVASYFPVPELFFFGRILAAVSSPLMDAALIIYLQECAPAAVRGSMSSLFSTGYAVTCLLGMALGQDELLGRDLHLLLLVPLLTGAASTLYLLTIPDTPKYLAIKKKNNLAAHRSISYFLGSSIDPVIEKEILKEEASESSQEEDGSILLLCSCPRMRNSLYLSLAALVFTLPFFPILQSSTYIYTRIGIDKTTAQSASTALMVIFTGACFVSTSIIDRFPRRKLLLTAGATSLLLLFLFPTFELISDMPTISIAVSALYIFIYGVGVGPVAWTIGPELVPLNYRSALFCVCYALHSLLVVCTNFVIIPLFDLVGTAAFPLLYSLPVGVSWCLLYMRLPETNKQQTH</sequence>
<feature type="transmembrane region" description="Helical" evidence="5">
    <location>
        <begin position="385"/>
        <end position="408"/>
    </location>
</feature>
<dbReference type="InterPro" id="IPR005828">
    <property type="entry name" value="MFS_sugar_transport-like"/>
</dbReference>
<evidence type="ECO:0000259" key="6">
    <source>
        <dbReference type="PROSITE" id="PS50850"/>
    </source>
</evidence>
<dbReference type="GO" id="GO:0015149">
    <property type="term" value="F:hexose transmembrane transporter activity"/>
    <property type="evidence" value="ECO:0007669"/>
    <property type="project" value="TreeGrafter"/>
</dbReference>
<evidence type="ECO:0000313" key="7">
    <source>
        <dbReference type="EMBL" id="CAJ0579503.1"/>
    </source>
</evidence>
<dbReference type="InterPro" id="IPR036259">
    <property type="entry name" value="MFS_trans_sf"/>
</dbReference>
<name>A0AA36D498_9BILA</name>
<dbReference type="PROSITE" id="PS50850">
    <property type="entry name" value="MFS"/>
    <property type="match status" value="1"/>
</dbReference>
<dbReference type="InterPro" id="IPR020846">
    <property type="entry name" value="MFS_dom"/>
</dbReference>
<feature type="transmembrane region" description="Helical" evidence="5">
    <location>
        <begin position="358"/>
        <end position="379"/>
    </location>
</feature>
<feature type="transmembrane region" description="Helical" evidence="5">
    <location>
        <begin position="420"/>
        <end position="444"/>
    </location>
</feature>
<feature type="transmembrane region" description="Helical" evidence="5">
    <location>
        <begin position="450"/>
        <end position="469"/>
    </location>
</feature>
<proteinExistence type="predicted"/>
<feature type="transmembrane region" description="Helical" evidence="5">
    <location>
        <begin position="145"/>
        <end position="167"/>
    </location>
</feature>
<dbReference type="PANTHER" id="PTHR23503:SF49">
    <property type="entry name" value="MAJOR FACILITATOR SUPERFAMILY (MFS) PROFILE DOMAIN-CONTAINING PROTEIN"/>
    <property type="match status" value="1"/>
</dbReference>
<feature type="domain" description="Major facilitator superfamily (MFS) profile" evidence="6">
    <location>
        <begin position="39"/>
        <end position="475"/>
    </location>
</feature>
<evidence type="ECO:0000256" key="5">
    <source>
        <dbReference type="SAM" id="Phobius"/>
    </source>
</evidence>
<dbReference type="Pfam" id="PF00083">
    <property type="entry name" value="Sugar_tr"/>
    <property type="match status" value="1"/>
</dbReference>
<keyword evidence="2 5" id="KW-0812">Transmembrane</keyword>
<organism evidence="7 8">
    <name type="scientific">Mesorhabditis spiculigera</name>
    <dbReference type="NCBI Taxonomy" id="96644"/>
    <lineage>
        <taxon>Eukaryota</taxon>
        <taxon>Metazoa</taxon>
        <taxon>Ecdysozoa</taxon>
        <taxon>Nematoda</taxon>
        <taxon>Chromadorea</taxon>
        <taxon>Rhabditida</taxon>
        <taxon>Rhabditina</taxon>
        <taxon>Rhabditomorpha</taxon>
        <taxon>Rhabditoidea</taxon>
        <taxon>Rhabditidae</taxon>
        <taxon>Mesorhabditinae</taxon>
        <taxon>Mesorhabditis</taxon>
    </lineage>
</organism>
<feature type="transmembrane region" description="Helical" evidence="5">
    <location>
        <begin position="331"/>
        <end position="351"/>
    </location>
</feature>
<dbReference type="EMBL" id="CATQJA010002657">
    <property type="protein sequence ID" value="CAJ0579503.1"/>
    <property type="molecule type" value="Genomic_DNA"/>
</dbReference>
<protein>
    <recommendedName>
        <fullName evidence="6">Major facilitator superfamily (MFS) profile domain-containing protein</fullName>
    </recommendedName>
</protein>
<dbReference type="SUPFAM" id="SSF103473">
    <property type="entry name" value="MFS general substrate transporter"/>
    <property type="match status" value="1"/>
</dbReference>
<dbReference type="Gene3D" id="1.20.1250.20">
    <property type="entry name" value="MFS general substrate transporter like domains"/>
    <property type="match status" value="1"/>
</dbReference>
<dbReference type="Proteomes" id="UP001177023">
    <property type="component" value="Unassembled WGS sequence"/>
</dbReference>
<feature type="transmembrane region" description="Helical" evidence="5">
    <location>
        <begin position="117"/>
        <end position="139"/>
    </location>
</feature>
<feature type="transmembrane region" description="Helical" evidence="5">
    <location>
        <begin position="179"/>
        <end position="197"/>
    </location>
</feature>
<feature type="transmembrane region" description="Helical" evidence="5">
    <location>
        <begin position="209"/>
        <end position="228"/>
    </location>
</feature>
<dbReference type="InterPro" id="IPR045263">
    <property type="entry name" value="GLUT"/>
</dbReference>
<gene>
    <name evidence="7" type="ORF">MSPICULIGERA_LOCUS17719</name>
</gene>
<comment type="subcellular location">
    <subcellularLocation>
        <location evidence="1">Membrane</location>
        <topology evidence="1">Multi-pass membrane protein</topology>
    </subcellularLocation>
</comment>
<comment type="caution">
    <text evidence="7">The sequence shown here is derived from an EMBL/GenBank/DDBJ whole genome shotgun (WGS) entry which is preliminary data.</text>
</comment>
<accession>A0AA36D498</accession>
<evidence type="ECO:0000256" key="3">
    <source>
        <dbReference type="ARBA" id="ARBA00022989"/>
    </source>
</evidence>
<dbReference type="GO" id="GO:0016020">
    <property type="term" value="C:membrane"/>
    <property type="evidence" value="ECO:0007669"/>
    <property type="project" value="UniProtKB-SubCell"/>
</dbReference>
<evidence type="ECO:0000256" key="1">
    <source>
        <dbReference type="ARBA" id="ARBA00004141"/>
    </source>
</evidence>
<keyword evidence="3 5" id="KW-1133">Transmembrane helix</keyword>
<dbReference type="AlphaFoldDB" id="A0AA36D498"/>
<evidence type="ECO:0000256" key="2">
    <source>
        <dbReference type="ARBA" id="ARBA00022692"/>
    </source>
</evidence>
<evidence type="ECO:0000313" key="8">
    <source>
        <dbReference type="Proteomes" id="UP001177023"/>
    </source>
</evidence>
<evidence type="ECO:0000256" key="4">
    <source>
        <dbReference type="ARBA" id="ARBA00023136"/>
    </source>
</evidence>
<keyword evidence="4 5" id="KW-0472">Membrane</keyword>
<reference evidence="7" key="1">
    <citation type="submission" date="2023-06" db="EMBL/GenBank/DDBJ databases">
        <authorList>
            <person name="Delattre M."/>
        </authorList>
    </citation>
    <scope>NUCLEOTIDE SEQUENCE</scope>
    <source>
        <strain evidence="7">AF72</strain>
    </source>
</reference>
<feature type="transmembrane region" description="Helical" evidence="5">
    <location>
        <begin position="293"/>
        <end position="311"/>
    </location>
</feature>